<gene>
    <name evidence="2" type="ORF">AMS68_004603</name>
</gene>
<evidence type="ECO:0000256" key="1">
    <source>
        <dbReference type="SAM" id="MobiDB-lite"/>
    </source>
</evidence>
<dbReference type="Proteomes" id="UP000503462">
    <property type="component" value="Chromosome 3"/>
</dbReference>
<feature type="compositionally biased region" description="Basic and acidic residues" evidence="1">
    <location>
        <begin position="14"/>
        <end position="65"/>
    </location>
</feature>
<keyword evidence="3" id="KW-1185">Reference proteome</keyword>
<name>A0A6H0XWM8_9PEZI</name>
<evidence type="ECO:0000313" key="2">
    <source>
        <dbReference type="EMBL" id="QIW99085.1"/>
    </source>
</evidence>
<feature type="compositionally biased region" description="Polar residues" evidence="1">
    <location>
        <begin position="1"/>
        <end position="10"/>
    </location>
</feature>
<protein>
    <submittedName>
        <fullName evidence="2">Uncharacterized protein</fullName>
    </submittedName>
</protein>
<dbReference type="OrthoDB" id="3358750at2759"/>
<dbReference type="AlphaFoldDB" id="A0A6H0XWM8"/>
<dbReference type="EMBL" id="CP051141">
    <property type="protein sequence ID" value="QIW99085.1"/>
    <property type="molecule type" value="Genomic_DNA"/>
</dbReference>
<feature type="region of interest" description="Disordered" evidence="1">
    <location>
        <begin position="1"/>
        <end position="116"/>
    </location>
</feature>
<proteinExistence type="predicted"/>
<sequence length="116" mass="12924">MSSNVGTASTYEAGDQRTKSDQEINAENESKKFNEGKENSHKANDPKDERSIANRLAREEKRGEGEDTLEVQQLKEDPTLPARAHGNEPSKGAKIDKEIQEEEEEILKKKGAFGPK</sequence>
<dbReference type="PANTHER" id="PTHR39475">
    <property type="entry name" value="CONIDIATION-SPECIFIC PROTEIN 6"/>
    <property type="match status" value="1"/>
</dbReference>
<dbReference type="PANTHER" id="PTHR39475:SF1">
    <property type="entry name" value="CONIDIATION-SPECIFIC PROTEIN 6"/>
    <property type="match status" value="1"/>
</dbReference>
<reference evidence="2 3" key="1">
    <citation type="journal article" date="2016" name="Sci. Rep.">
        <title>Peltaster fructicola genome reveals evolution from an invasive phytopathogen to an ectophytic parasite.</title>
        <authorList>
            <person name="Xu C."/>
            <person name="Chen H."/>
            <person name="Gleason M.L."/>
            <person name="Xu J.R."/>
            <person name="Liu H."/>
            <person name="Zhang R."/>
            <person name="Sun G."/>
        </authorList>
    </citation>
    <scope>NUCLEOTIDE SEQUENCE [LARGE SCALE GENOMIC DNA]</scope>
    <source>
        <strain evidence="2 3">LNHT1506</strain>
    </source>
</reference>
<organism evidence="2 3">
    <name type="scientific">Peltaster fructicola</name>
    <dbReference type="NCBI Taxonomy" id="286661"/>
    <lineage>
        <taxon>Eukaryota</taxon>
        <taxon>Fungi</taxon>
        <taxon>Dikarya</taxon>
        <taxon>Ascomycota</taxon>
        <taxon>Pezizomycotina</taxon>
        <taxon>Dothideomycetes</taxon>
        <taxon>Dothideomycetes incertae sedis</taxon>
        <taxon>Peltaster</taxon>
    </lineage>
</organism>
<evidence type="ECO:0000313" key="3">
    <source>
        <dbReference type="Proteomes" id="UP000503462"/>
    </source>
</evidence>
<accession>A0A6H0XWM8</accession>
<feature type="compositionally biased region" description="Basic and acidic residues" evidence="1">
    <location>
        <begin position="85"/>
        <end position="98"/>
    </location>
</feature>